<dbReference type="OrthoDB" id="273403at2759"/>
<feature type="region of interest" description="Disordered" evidence="1">
    <location>
        <begin position="30"/>
        <end position="84"/>
    </location>
</feature>
<feature type="compositionally biased region" description="Basic and acidic residues" evidence="1">
    <location>
        <begin position="350"/>
        <end position="361"/>
    </location>
</feature>
<proteinExistence type="predicted"/>
<feature type="region of interest" description="Disordered" evidence="1">
    <location>
        <begin position="432"/>
        <end position="452"/>
    </location>
</feature>
<dbReference type="KEGG" id="lenr:94172413"/>
<organism evidence="2 3">
    <name type="scientific">Leishmania enriettii</name>
    <dbReference type="NCBI Taxonomy" id="5663"/>
    <lineage>
        <taxon>Eukaryota</taxon>
        <taxon>Discoba</taxon>
        <taxon>Euglenozoa</taxon>
        <taxon>Kinetoplastea</taxon>
        <taxon>Metakinetoplastina</taxon>
        <taxon>Trypanosomatida</taxon>
        <taxon>Trypanosomatidae</taxon>
        <taxon>Leishmaniinae</taxon>
        <taxon>Leishmania</taxon>
    </lineage>
</organism>
<feature type="region of interest" description="Disordered" evidence="1">
    <location>
        <begin position="587"/>
        <end position="620"/>
    </location>
</feature>
<feature type="compositionally biased region" description="Basic and acidic residues" evidence="1">
    <location>
        <begin position="432"/>
        <end position="442"/>
    </location>
</feature>
<evidence type="ECO:0000313" key="2">
    <source>
        <dbReference type="EMBL" id="KAG5477505.1"/>
    </source>
</evidence>
<feature type="compositionally biased region" description="Polar residues" evidence="1">
    <location>
        <begin position="71"/>
        <end position="80"/>
    </location>
</feature>
<dbReference type="AlphaFoldDB" id="A0A836HIK4"/>
<keyword evidence="3" id="KW-1185">Reference proteome</keyword>
<evidence type="ECO:0000313" key="3">
    <source>
        <dbReference type="Proteomes" id="UP000674179"/>
    </source>
</evidence>
<feature type="region of interest" description="Disordered" evidence="1">
    <location>
        <begin position="350"/>
        <end position="408"/>
    </location>
</feature>
<dbReference type="EMBL" id="JAFHKP010000025">
    <property type="protein sequence ID" value="KAG5477505.1"/>
    <property type="molecule type" value="Genomic_DNA"/>
</dbReference>
<accession>A0A836HIK4</accession>
<feature type="compositionally biased region" description="Basic residues" evidence="1">
    <location>
        <begin position="374"/>
        <end position="388"/>
    </location>
</feature>
<sequence>MSTVEFDEVDSTTELSLSIHTEKVQFGKHSSFAQGGVSANEAPPLPGARGPGHTPRENAEGKGLPPRRTPSGLSLRNGTPRQLDDTYAQEVKTGLGSSVRNVQAGSKSRASLAQSSRSVQFFVNDDGTDTGSILFQADTSMRGRSHLESSVDLQTYTDASDINFVAQSRSASQAAALVRSGAATRSASLRFEFESTNEATHHSTVSRFSVEGDEWEPKQIAGDSVLHINRKGDGAKKAAAEAAKKQKAGRGKSRKKKGWSARSSVDRKDDSPRKAASARVVYGKVKPIEHISWSERRRRAERAEAERRTQVLRERRLYMGGRPWETNKPNPRARRTSSESVAYALKQLQEKKKEEAHERQRIMNARPWRTKSATPRKSRSVSRSKRRCWSAPPSARSNGAGMAGRQAAPLATVPEGVQADDTEDLARLAKDLRSSSSEERVGAAEPARYGRSRPPLFDRVEATKFVTPAPVLKTPLEVVGEELEDWTYTVNQQRNLQAVAQVMRARERTIVQLTNQLETQSRVMALLDKDLYSARDHYAQQFGRNVVGPALPALQTAKALQSPGRRMASCPPSVARLYKTEQHQAKDYYAMNRSRSKPRPVSVLSDDELSESEKENHASDLQRWRVERAVLRDERVRMVRCRRELVYQMRRGSNIKDIAITQPTSARGPLERAAAGTETAVDVDGYDRLRNLRMQTQRALVEASNAKKVYAATLRMAHTMSERYNPSSAELEGTKDWRNTARQQYVSSLRNLQESVKKALPLLERANALKARSEKIINASLDERAAADFQEYSDAVLAASMQTSRAQALVEAAANDEERMLGSAITPQAETSQSGTPRRNSSDSDHAHSRMMSRGF</sequence>
<comment type="caution">
    <text evidence="2">The sequence shown here is derived from an EMBL/GenBank/DDBJ whole genome shotgun (WGS) entry which is preliminary data.</text>
</comment>
<feature type="compositionally biased region" description="Basic residues" evidence="1">
    <location>
        <begin position="245"/>
        <end position="259"/>
    </location>
</feature>
<feature type="compositionally biased region" description="Basic and acidic residues" evidence="1">
    <location>
        <begin position="264"/>
        <end position="273"/>
    </location>
</feature>
<dbReference type="RefSeq" id="XP_067692445.1">
    <property type="nucleotide sequence ID" value="XM_067836903.1"/>
</dbReference>
<dbReference type="GeneID" id="94172413"/>
<name>A0A836HIK4_LEIEN</name>
<dbReference type="Proteomes" id="UP000674179">
    <property type="component" value="Chromosome 25"/>
</dbReference>
<feature type="region of interest" description="Disordered" evidence="1">
    <location>
        <begin position="236"/>
        <end position="278"/>
    </location>
</feature>
<reference evidence="2 3" key="1">
    <citation type="submission" date="2021-02" db="EMBL/GenBank/DDBJ databases">
        <title>Leishmania (Mundinia) enrietti genome sequencing and assembly.</title>
        <authorList>
            <person name="Almutairi H."/>
            <person name="Gatherer D."/>
        </authorList>
    </citation>
    <scope>NUCLEOTIDE SEQUENCE [LARGE SCALE GENOMIC DNA]</scope>
    <source>
        <strain evidence="2">CUR178</strain>
    </source>
</reference>
<gene>
    <name evidence="2" type="ORF">CUR178_05209</name>
</gene>
<feature type="compositionally biased region" description="Basic and acidic residues" evidence="1">
    <location>
        <begin position="611"/>
        <end position="620"/>
    </location>
</feature>
<protein>
    <submittedName>
        <fullName evidence="2">Uncharacterized protein</fullName>
    </submittedName>
</protein>
<feature type="compositionally biased region" description="Polar residues" evidence="1">
    <location>
        <begin position="825"/>
        <end position="839"/>
    </location>
</feature>
<evidence type="ECO:0000256" key="1">
    <source>
        <dbReference type="SAM" id="MobiDB-lite"/>
    </source>
</evidence>
<feature type="region of interest" description="Disordered" evidence="1">
    <location>
        <begin position="824"/>
        <end position="856"/>
    </location>
</feature>